<dbReference type="Gene3D" id="1.25.40.540">
    <property type="entry name" value="TAP42-like family"/>
    <property type="match status" value="1"/>
</dbReference>
<organism evidence="4">
    <name type="scientific">Anopheles sinensis</name>
    <name type="common">Mosquito</name>
    <dbReference type="NCBI Taxonomy" id="74873"/>
    <lineage>
        <taxon>Eukaryota</taxon>
        <taxon>Metazoa</taxon>
        <taxon>Ecdysozoa</taxon>
        <taxon>Arthropoda</taxon>
        <taxon>Hexapoda</taxon>
        <taxon>Insecta</taxon>
        <taxon>Pterygota</taxon>
        <taxon>Neoptera</taxon>
        <taxon>Endopterygota</taxon>
        <taxon>Diptera</taxon>
        <taxon>Nematocera</taxon>
        <taxon>Culicoidea</taxon>
        <taxon>Culicidae</taxon>
        <taxon>Anophelinae</taxon>
        <taxon>Anopheles</taxon>
    </lineage>
</organism>
<dbReference type="Pfam" id="PF04177">
    <property type="entry name" value="TAP42"/>
    <property type="match status" value="1"/>
</dbReference>
<feature type="compositionally biased region" description="Acidic residues" evidence="3">
    <location>
        <begin position="318"/>
        <end position="334"/>
    </location>
</feature>
<evidence type="ECO:0000313" key="4">
    <source>
        <dbReference type="EMBL" id="KFB38369.1"/>
    </source>
</evidence>
<keyword evidence="2" id="KW-0175">Coiled coil</keyword>
<protein>
    <submittedName>
        <fullName evidence="4">AGAP008797-PA-like protein</fullName>
    </submittedName>
</protein>
<dbReference type="VEuPathDB" id="VectorBase:ASIC005737"/>
<dbReference type="PANTHER" id="PTHR10933:SF9">
    <property type="entry name" value="IMMUNOGLOBULIN-BINDING PROTEIN 1"/>
    <property type="match status" value="1"/>
</dbReference>
<dbReference type="STRING" id="74873.A0A084VK75"/>
<dbReference type="EMBL" id="KE524944">
    <property type="protein sequence ID" value="KFB38369.1"/>
    <property type="molecule type" value="Genomic_DNA"/>
</dbReference>
<dbReference type="InterPro" id="IPR038511">
    <property type="entry name" value="TAP42/TAP46-like_sf"/>
</dbReference>
<evidence type="ECO:0000256" key="3">
    <source>
        <dbReference type="SAM" id="MobiDB-lite"/>
    </source>
</evidence>
<accession>A0A084VK75</accession>
<evidence type="ECO:0000256" key="1">
    <source>
        <dbReference type="ARBA" id="ARBA00034730"/>
    </source>
</evidence>
<sequence length="360" mass="42048">MSSPPAEIPLDRKLKEIFDEGYQMMNDPGDYYTPRATTEFQVKMKKCIGLFEDATRLVSLVGMFSSNESVEEIPTENLRYLLLPFYLGQMTQKLSNVDREQIVEVAEVYFKDFLSRCENYRLYEKPDSESESNRELSTLFPQAQSAQLQELNRMANERNEKIRKYQEKKELENTIEQLRKLLEQRGETVDDETKRDFYLKLLKSSIATAQEELESIAKERQVLAFMKQREHKDGGGAEPALPKQKFHSIPLKPIIITRDAVQKAVYGKGYPSLPTMTVAEFYEQRVAEGIFPDPEKMKEVNKNSLMNKVFQDNAAEQDKEDEANEKLEEQDDEEYLARQRAKDEFKDEHRRGEGNRYNRS</sequence>
<dbReference type="AlphaFoldDB" id="A0A084VK75"/>
<dbReference type="EnsemblMetazoa" id="ASIC005737-RA">
    <property type="protein sequence ID" value="ASIC005737-PA"/>
    <property type="gene ID" value="ASIC005737"/>
</dbReference>
<dbReference type="EMBL" id="ATLV01014129">
    <property type="status" value="NOT_ANNOTATED_CDS"/>
    <property type="molecule type" value="Genomic_DNA"/>
</dbReference>
<evidence type="ECO:0000313" key="5">
    <source>
        <dbReference type="EnsemblMetazoa" id="ASIC005737-PA"/>
    </source>
</evidence>
<keyword evidence="6" id="KW-1185">Reference proteome</keyword>
<dbReference type="OMA" id="EYELCEA"/>
<evidence type="ECO:0000256" key="2">
    <source>
        <dbReference type="SAM" id="Coils"/>
    </source>
</evidence>
<dbReference type="InterPro" id="IPR007304">
    <property type="entry name" value="TAP46-like"/>
</dbReference>
<feature type="region of interest" description="Disordered" evidence="3">
    <location>
        <begin position="313"/>
        <end position="360"/>
    </location>
</feature>
<evidence type="ECO:0000313" key="6">
    <source>
        <dbReference type="Proteomes" id="UP000030765"/>
    </source>
</evidence>
<dbReference type="GO" id="GO:0035303">
    <property type="term" value="P:regulation of dephosphorylation"/>
    <property type="evidence" value="ECO:0007669"/>
    <property type="project" value="TreeGrafter"/>
</dbReference>
<dbReference type="GO" id="GO:0005829">
    <property type="term" value="C:cytosol"/>
    <property type="evidence" value="ECO:0007669"/>
    <property type="project" value="TreeGrafter"/>
</dbReference>
<dbReference type="GO" id="GO:0009966">
    <property type="term" value="P:regulation of signal transduction"/>
    <property type="evidence" value="ECO:0007669"/>
    <property type="project" value="InterPro"/>
</dbReference>
<feature type="compositionally biased region" description="Basic and acidic residues" evidence="3">
    <location>
        <begin position="335"/>
        <end position="360"/>
    </location>
</feature>
<feature type="coiled-coil region" evidence="2">
    <location>
        <begin position="148"/>
        <end position="219"/>
    </location>
</feature>
<dbReference type="PANTHER" id="PTHR10933">
    <property type="entry name" value="IMMUNOGLOBULIN-BINDING PROTEIN 1"/>
    <property type="match status" value="1"/>
</dbReference>
<dbReference type="FunFam" id="1.25.40.540:FF:000003">
    <property type="entry name" value="Immunoglobulin (CD79A)-binding protein 1"/>
    <property type="match status" value="1"/>
</dbReference>
<dbReference type="VEuPathDB" id="VectorBase:ASIS002721"/>
<gene>
    <name evidence="4" type="ORF">ZHAS_00005737</name>
</gene>
<dbReference type="GO" id="GO:0051721">
    <property type="term" value="F:protein phosphatase 2A binding"/>
    <property type="evidence" value="ECO:0007669"/>
    <property type="project" value="TreeGrafter"/>
</dbReference>
<reference evidence="4 6" key="1">
    <citation type="journal article" date="2014" name="BMC Genomics">
        <title>Genome sequence of Anopheles sinensis provides insight into genetics basis of mosquito competence for malaria parasites.</title>
        <authorList>
            <person name="Zhou D."/>
            <person name="Zhang D."/>
            <person name="Ding G."/>
            <person name="Shi L."/>
            <person name="Hou Q."/>
            <person name="Ye Y."/>
            <person name="Xu Y."/>
            <person name="Zhou H."/>
            <person name="Xiong C."/>
            <person name="Li S."/>
            <person name="Yu J."/>
            <person name="Hong S."/>
            <person name="Yu X."/>
            <person name="Zou P."/>
            <person name="Chen C."/>
            <person name="Chang X."/>
            <person name="Wang W."/>
            <person name="Lv Y."/>
            <person name="Sun Y."/>
            <person name="Ma L."/>
            <person name="Shen B."/>
            <person name="Zhu C."/>
        </authorList>
    </citation>
    <scope>NUCLEOTIDE SEQUENCE [LARGE SCALE GENOMIC DNA]</scope>
</reference>
<dbReference type="Proteomes" id="UP000030765">
    <property type="component" value="Unassembled WGS sequence"/>
</dbReference>
<reference evidence="5" key="2">
    <citation type="submission" date="2020-05" db="UniProtKB">
        <authorList>
            <consortium name="EnsemblMetazoa"/>
        </authorList>
    </citation>
    <scope>IDENTIFICATION</scope>
</reference>
<dbReference type="OrthoDB" id="10261753at2759"/>
<comment type="similarity">
    <text evidence="1">Belongs to the IGBP1/TAP42 family.</text>
</comment>
<proteinExistence type="inferred from homology"/>
<name>A0A084VK75_ANOSI</name>